<dbReference type="InterPro" id="IPR004046">
    <property type="entry name" value="GST_C"/>
</dbReference>
<evidence type="ECO:0000259" key="3">
    <source>
        <dbReference type="PROSITE" id="PS50405"/>
    </source>
</evidence>
<accession>A0A369UH45</accession>
<evidence type="ECO:0000256" key="1">
    <source>
        <dbReference type="RuleBase" id="RU003494"/>
    </source>
</evidence>
<dbReference type="InterPro" id="IPR010987">
    <property type="entry name" value="Glutathione-S-Trfase_C-like"/>
</dbReference>
<dbReference type="InterPro" id="IPR036249">
    <property type="entry name" value="Thioredoxin-like_sf"/>
</dbReference>
<evidence type="ECO:0000313" key="5">
    <source>
        <dbReference type="Proteomes" id="UP000253782"/>
    </source>
</evidence>
<dbReference type="RefSeq" id="WP_114847247.1">
    <property type="nucleotide sequence ID" value="NZ_JBHSPE010000005.1"/>
</dbReference>
<keyword evidence="5" id="KW-1185">Reference proteome</keyword>
<dbReference type="AlphaFoldDB" id="A0A369UH45"/>
<evidence type="ECO:0000259" key="2">
    <source>
        <dbReference type="PROSITE" id="PS50404"/>
    </source>
</evidence>
<feature type="domain" description="GST N-terminal" evidence="2">
    <location>
        <begin position="1"/>
        <end position="79"/>
    </location>
</feature>
<proteinExistence type="inferred from homology"/>
<dbReference type="GO" id="GO:0016740">
    <property type="term" value="F:transferase activity"/>
    <property type="evidence" value="ECO:0007669"/>
    <property type="project" value="UniProtKB-KW"/>
</dbReference>
<keyword evidence="4" id="KW-0808">Transferase</keyword>
<gene>
    <name evidence="4" type="ORF">DVJ77_19690</name>
</gene>
<dbReference type="Pfam" id="PF02798">
    <property type="entry name" value="GST_N"/>
    <property type="match status" value="1"/>
</dbReference>
<dbReference type="Proteomes" id="UP000253782">
    <property type="component" value="Unassembled WGS sequence"/>
</dbReference>
<feature type="domain" description="GST C-terminal" evidence="3">
    <location>
        <begin position="83"/>
        <end position="209"/>
    </location>
</feature>
<comment type="similarity">
    <text evidence="1">Belongs to the GST superfamily.</text>
</comment>
<dbReference type="SFLD" id="SFLDS00019">
    <property type="entry name" value="Glutathione_Transferase_(cytos"/>
    <property type="match status" value="1"/>
</dbReference>
<dbReference type="InterPro" id="IPR040079">
    <property type="entry name" value="Glutathione_S-Trfase"/>
</dbReference>
<dbReference type="PROSITE" id="PS50404">
    <property type="entry name" value="GST_NTER"/>
    <property type="match status" value="1"/>
</dbReference>
<sequence>MKLYYAETLNPRKSCAVAKYLGSPVEFVRIALEHGEHLKPEYLAKNPNGKVPLLVDGDLILWESAAIMTHLAVKAGSNLWPSDGAQQVEVMRWLSWDLAHFSRHGGALYFENYVKPAIRMGETDAAVVAEATKFFKRFAGILDEHLADRRYLVADQLSLADFAVASVLPWAKEAKLPLEGFTHIVRWHDRMMELPAWREPFPTPLSAAA</sequence>
<dbReference type="PANTHER" id="PTHR44051:SF8">
    <property type="entry name" value="GLUTATHIONE S-TRANSFERASE GSTA"/>
    <property type="match status" value="1"/>
</dbReference>
<dbReference type="Gene3D" id="3.40.30.10">
    <property type="entry name" value="Glutaredoxin"/>
    <property type="match status" value="1"/>
</dbReference>
<dbReference type="InterPro" id="IPR004045">
    <property type="entry name" value="Glutathione_S-Trfase_N"/>
</dbReference>
<dbReference type="EMBL" id="QQAH01000023">
    <property type="protein sequence ID" value="RDD79866.1"/>
    <property type="molecule type" value="Genomic_DNA"/>
</dbReference>
<dbReference type="PROSITE" id="PS50405">
    <property type="entry name" value="GST_CTER"/>
    <property type="match status" value="1"/>
</dbReference>
<evidence type="ECO:0000313" key="4">
    <source>
        <dbReference type="EMBL" id="RDD79866.1"/>
    </source>
</evidence>
<dbReference type="OrthoDB" id="5958450at2"/>
<dbReference type="Gene3D" id="1.20.1050.10">
    <property type="match status" value="1"/>
</dbReference>
<reference evidence="4 5" key="1">
    <citation type="submission" date="2018-07" db="EMBL/GenBank/DDBJ databases">
        <title>Dyella tabacisoli L4-6T, whole genome shotgun sequence.</title>
        <authorList>
            <person name="Zhou X.-K."/>
            <person name="Li W.-J."/>
            <person name="Duan Y.-Q."/>
        </authorList>
    </citation>
    <scope>NUCLEOTIDE SEQUENCE [LARGE SCALE GENOMIC DNA]</scope>
    <source>
        <strain evidence="4 5">L4-6</strain>
    </source>
</reference>
<dbReference type="SUPFAM" id="SSF47616">
    <property type="entry name" value="GST C-terminal domain-like"/>
    <property type="match status" value="1"/>
</dbReference>
<protein>
    <submittedName>
        <fullName evidence="4">Glutathione S-transferase family protein</fullName>
    </submittedName>
</protein>
<organism evidence="4 5">
    <name type="scientific">Dyella tabacisoli</name>
    <dbReference type="NCBI Taxonomy" id="2282381"/>
    <lineage>
        <taxon>Bacteria</taxon>
        <taxon>Pseudomonadati</taxon>
        <taxon>Pseudomonadota</taxon>
        <taxon>Gammaproteobacteria</taxon>
        <taxon>Lysobacterales</taxon>
        <taxon>Rhodanobacteraceae</taxon>
        <taxon>Dyella</taxon>
    </lineage>
</organism>
<dbReference type="PANTHER" id="PTHR44051">
    <property type="entry name" value="GLUTATHIONE S-TRANSFERASE-RELATED"/>
    <property type="match status" value="1"/>
</dbReference>
<name>A0A369UH45_9GAMM</name>
<dbReference type="SFLD" id="SFLDG00358">
    <property type="entry name" value="Main_(cytGST)"/>
    <property type="match status" value="1"/>
</dbReference>
<comment type="caution">
    <text evidence="4">The sequence shown here is derived from an EMBL/GenBank/DDBJ whole genome shotgun (WGS) entry which is preliminary data.</text>
</comment>
<dbReference type="SUPFAM" id="SSF52833">
    <property type="entry name" value="Thioredoxin-like"/>
    <property type="match status" value="1"/>
</dbReference>
<dbReference type="InterPro" id="IPR036282">
    <property type="entry name" value="Glutathione-S-Trfase_C_sf"/>
</dbReference>
<dbReference type="Pfam" id="PF00043">
    <property type="entry name" value="GST_C"/>
    <property type="match status" value="1"/>
</dbReference>